<proteinExistence type="predicted"/>
<dbReference type="Gene3D" id="1.10.10.10">
    <property type="entry name" value="Winged helix-like DNA-binding domain superfamily/Winged helix DNA-binding domain"/>
    <property type="match status" value="1"/>
</dbReference>
<name>A0A8S5LM85_9CAUD</name>
<organism evidence="1">
    <name type="scientific">Siphoviridae sp. ctkyH28</name>
    <dbReference type="NCBI Taxonomy" id="2827585"/>
    <lineage>
        <taxon>Viruses</taxon>
        <taxon>Duplodnaviria</taxon>
        <taxon>Heunggongvirae</taxon>
        <taxon>Uroviricota</taxon>
        <taxon>Caudoviricetes</taxon>
    </lineage>
</organism>
<dbReference type="InterPro" id="IPR036388">
    <property type="entry name" value="WH-like_DNA-bd_sf"/>
</dbReference>
<evidence type="ECO:0000313" key="1">
    <source>
        <dbReference type="EMBL" id="DAD71196.1"/>
    </source>
</evidence>
<dbReference type="EMBL" id="BK015877">
    <property type="protein sequence ID" value="DAD71196.1"/>
    <property type="molecule type" value="Genomic_DNA"/>
</dbReference>
<protein>
    <submittedName>
        <fullName evidence="1">ECF sigma factor</fullName>
    </submittedName>
</protein>
<accession>A0A8S5LM85</accession>
<reference evidence="1" key="1">
    <citation type="journal article" date="2021" name="Proc. Natl. Acad. Sci. U.S.A.">
        <title>A Catalog of Tens of Thousands of Viruses from Human Metagenomes Reveals Hidden Associations with Chronic Diseases.</title>
        <authorList>
            <person name="Tisza M.J."/>
            <person name="Buck C.B."/>
        </authorList>
    </citation>
    <scope>NUCLEOTIDE SEQUENCE</scope>
    <source>
        <strain evidence="1">CtkyH28</strain>
    </source>
</reference>
<sequence length="129" mass="15110">MQDNEIKKIIDDTVSATILRLKAAGILRDGEKTAIEKTEELLRQYNTLKETDQPYARTLVAEIEKCFEELRSDPYIDIIRLYYFDGLTNAAAAREMFCDERTARRNRKKLVRAFSVRLVSDEFIRELLM</sequence>